<dbReference type="PANTHER" id="PTHR23159:SF31">
    <property type="entry name" value="CENTROSOME-ASSOCIATED PROTEIN CEP250 ISOFORM X1"/>
    <property type="match status" value="1"/>
</dbReference>
<sequence>MNSELFPPALLAQLDKIGQLFVWRRKTLRDSMIEALQVANRSHEALALDHQATLARLQALNVEHAQLTELQASTVAELSDTCQTLQGLQNTLTQAQAQHQQAQEHARLRFDNLSVSYTQLVEERNGIEAARLALEQAQQQTRQALEAEHTRNAQLTLERQALQASLDTLNREHERLTEHQATTAVELNHTQRTLEEVQASLALALDQHQHQQQQAAERFETLSTQHSQLEQARNRIKEDLDQTRQNLQVTNDTLLAEHARNDQLLLDCQAQQARLDALNEEHQTLSERQAATVADLNNTRQAVLNVQASLAQALDQHQRAESQAGERFEVLSNQHLQLEQDHNRLQSARQTLEQTLEQAHLELRTTGESLIALQQAHGQEQQQHAQLADQFQSTWTRFQLISRLLAAKPRESAGLARFRELLDNDYMTFADGESCLGAEAKALRMLQSIEQELALLVGFPDIHERTIVGIVGGFSSGKSEFINSFIRDPEVRLPVGMQPVTAIPSYVLATDQRMIRGYSANGGHMELDVAFYKNISHAFINSFSFDLKSLMPFMCVGVQMAPELFSNICFIDTPGYNPPATAAEHSQGDKRTAIQFAQQCEAIIWLIGLDANGTVPVSDLDFIHEIGVEQRSVYVVLTKADLKPEDEIEEIMDEVQDVLQSEGINVVGVSAYSSTQRHEIAYRDTPLLEYFSRINQQGDSSQHLEGRLQEIFTMYEDAIQTDINGIRAQKTAINGLRLDCLEVGGADVYGRMFEPIAKLDRHLDTAPQEGWLKESRRLLEDFREAVRMTAAPQKTQI</sequence>
<proteinExistence type="predicted"/>
<dbReference type="EMBL" id="CAACYJ010000040">
    <property type="protein sequence ID" value="VFB22015.1"/>
    <property type="molecule type" value="Genomic_DNA"/>
</dbReference>
<dbReference type="InterPro" id="IPR045063">
    <property type="entry name" value="Dynamin_N"/>
</dbReference>
<evidence type="ECO:0000313" key="3">
    <source>
        <dbReference type="EMBL" id="VFB22015.1"/>
    </source>
</evidence>
<dbReference type="RefSeq" id="WP_133144996.1">
    <property type="nucleotide sequence ID" value="NZ_CAACYJ010000040.1"/>
</dbReference>
<dbReference type="Pfam" id="PF00350">
    <property type="entry name" value="Dynamin_N"/>
    <property type="match status" value="1"/>
</dbReference>
<dbReference type="PANTHER" id="PTHR23159">
    <property type="entry name" value="CENTROSOMAL PROTEIN 2"/>
    <property type="match status" value="1"/>
</dbReference>
<keyword evidence="1" id="KW-0175">Coiled coil</keyword>
<reference evidence="3 4" key="1">
    <citation type="submission" date="2019-02" db="EMBL/GenBank/DDBJ databases">
        <authorList>
            <consortium name="Pathogen Informatics"/>
        </authorList>
    </citation>
    <scope>NUCLEOTIDE SEQUENCE [LARGE SCALE GENOMIC DNA]</scope>
    <source>
        <strain evidence="3 4">3012STDY7103891</strain>
    </source>
</reference>
<dbReference type="Gene3D" id="3.40.50.300">
    <property type="entry name" value="P-loop containing nucleotide triphosphate hydrolases"/>
    <property type="match status" value="1"/>
</dbReference>
<evidence type="ECO:0000259" key="2">
    <source>
        <dbReference type="Pfam" id="PF00350"/>
    </source>
</evidence>
<protein>
    <submittedName>
        <fullName evidence="3">Uncharacterized conserved protein</fullName>
    </submittedName>
</protein>
<dbReference type="Proteomes" id="UP000330809">
    <property type="component" value="Unassembled WGS sequence"/>
</dbReference>
<feature type="domain" description="Dynamin N-terminal" evidence="2">
    <location>
        <begin position="468"/>
        <end position="639"/>
    </location>
</feature>
<feature type="coiled-coil region" evidence="1">
    <location>
        <begin position="85"/>
        <end position="362"/>
    </location>
</feature>
<dbReference type="AlphaFoldDB" id="A0A449IRL8"/>
<evidence type="ECO:0000256" key="1">
    <source>
        <dbReference type="SAM" id="Coils"/>
    </source>
</evidence>
<dbReference type="InterPro" id="IPR027417">
    <property type="entry name" value="P-loop_NTPase"/>
</dbReference>
<evidence type="ECO:0000313" key="4">
    <source>
        <dbReference type="Proteomes" id="UP000330809"/>
    </source>
</evidence>
<gene>
    <name evidence="3" type="ORF">NCTC10754_04699</name>
</gene>
<name>A0A449IRL8_PSEFR</name>
<accession>A0A449IRL8</accession>
<dbReference type="SUPFAM" id="SSF52540">
    <property type="entry name" value="P-loop containing nucleoside triphosphate hydrolases"/>
    <property type="match status" value="1"/>
</dbReference>
<organism evidence="3 4">
    <name type="scientific">Pseudomonas fragi</name>
    <dbReference type="NCBI Taxonomy" id="296"/>
    <lineage>
        <taxon>Bacteria</taxon>
        <taxon>Pseudomonadati</taxon>
        <taxon>Pseudomonadota</taxon>
        <taxon>Gammaproteobacteria</taxon>
        <taxon>Pseudomonadales</taxon>
        <taxon>Pseudomonadaceae</taxon>
        <taxon>Pseudomonas</taxon>
    </lineage>
</organism>